<feature type="compositionally biased region" description="Basic and acidic residues" evidence="1">
    <location>
        <begin position="288"/>
        <end position="306"/>
    </location>
</feature>
<dbReference type="HOGENOM" id="CLU_415620_0_0_1"/>
<dbReference type="OrthoDB" id="4152607at2759"/>
<evidence type="ECO:0000313" key="3">
    <source>
        <dbReference type="EMBL" id="KIW61729.1"/>
    </source>
</evidence>
<keyword evidence="4" id="KW-1185">Reference proteome</keyword>
<feature type="region of interest" description="Disordered" evidence="1">
    <location>
        <begin position="288"/>
        <end position="312"/>
    </location>
</feature>
<dbReference type="GeneID" id="25323727"/>
<evidence type="ECO:0000256" key="1">
    <source>
        <dbReference type="SAM" id="MobiDB-lite"/>
    </source>
</evidence>
<sequence>MPHSKGSPPDSDLARNGRRPHYWKDPNGELWYCIREPLERRDILGMTDGSIVSHYLLNQRVPRHPYRLALYRCLGSLSDASEWVYSHHVIDMSRVSATTRGMPRFLFRVYGQRSAGDNRPGWFQSEREKRGLCGDLEDMSEQDIRDSLLGHMASRRKDFASPWVSLSCSVLWLMAKVLRLMQEGHNINKLQIAVIDSLDLPNAAYLYHAGALLSAYDVEQKMVYRNMGCSMALVWKEIKAPMAVILVKDFLPDLLGKDHIRPGYLSLQPFHKESVDAEFTKRFSALREPQKLPESNSKEKRQEGRKSRSTKSYSRILKPAIIRKRIFRQKSIRFFLQECLKQQAPRLYYKKHVAKRIPNKEFCPEPTDLLKGISSVEVAEFIDLVKRNVSNPKFQLPVLIFLLSTRTDQFYPDSIVDQIGELDSNDPMIQEHKKCFVRSDASGVGSVPEILSFEPLYRDCCERLGITTHTFEYLPRNFRVVASPHTRIPNITPDSLKYADICETQSSRRLREKHELTKNATSPEQPSVSPGISITQSNRLLTSKNLPQSLLISSATISEIETGVTPATGDQESSKPASMKREALPEAVDPEPQRKRMCIAPAGKARSTLTATLEEVTGCSWPLPTPRKVRRLRIVTDEERILIEKLEALDEVEQTTQIPT</sequence>
<dbReference type="Pfam" id="PF24494">
    <property type="entry name" value="DUF7587"/>
    <property type="match status" value="1"/>
</dbReference>
<evidence type="ECO:0000313" key="4">
    <source>
        <dbReference type="Proteomes" id="UP000054342"/>
    </source>
</evidence>
<feature type="region of interest" description="Disordered" evidence="1">
    <location>
        <begin position="1"/>
        <end position="20"/>
    </location>
</feature>
<feature type="compositionally biased region" description="Polar residues" evidence="1">
    <location>
        <begin position="518"/>
        <end position="534"/>
    </location>
</feature>
<feature type="domain" description="DUF7587" evidence="2">
    <location>
        <begin position="102"/>
        <end position="242"/>
    </location>
</feature>
<name>A0A0D2FNX7_9EURO</name>
<dbReference type="Proteomes" id="UP000054342">
    <property type="component" value="Unassembled WGS sequence"/>
</dbReference>
<gene>
    <name evidence="3" type="ORF">PV05_01819</name>
</gene>
<feature type="region of interest" description="Disordered" evidence="1">
    <location>
        <begin position="509"/>
        <end position="534"/>
    </location>
</feature>
<dbReference type="EMBL" id="KN847317">
    <property type="protein sequence ID" value="KIW61729.1"/>
    <property type="molecule type" value="Genomic_DNA"/>
</dbReference>
<reference evidence="3 4" key="1">
    <citation type="submission" date="2015-01" db="EMBL/GenBank/DDBJ databases">
        <title>The Genome Sequence of Exophiala xenobiotica CBS118157.</title>
        <authorList>
            <consortium name="The Broad Institute Genomics Platform"/>
            <person name="Cuomo C."/>
            <person name="de Hoog S."/>
            <person name="Gorbushina A."/>
            <person name="Stielow B."/>
            <person name="Teixiera M."/>
            <person name="Abouelleil A."/>
            <person name="Chapman S.B."/>
            <person name="Priest M."/>
            <person name="Young S.K."/>
            <person name="Wortman J."/>
            <person name="Nusbaum C."/>
            <person name="Birren B."/>
        </authorList>
    </citation>
    <scope>NUCLEOTIDE SEQUENCE [LARGE SCALE GENOMIC DNA]</scope>
    <source>
        <strain evidence="3 4">CBS 118157</strain>
    </source>
</reference>
<accession>A0A0D2FNX7</accession>
<proteinExistence type="predicted"/>
<protein>
    <recommendedName>
        <fullName evidence="2">DUF7587 domain-containing protein</fullName>
    </recommendedName>
</protein>
<evidence type="ECO:0000259" key="2">
    <source>
        <dbReference type="Pfam" id="PF24494"/>
    </source>
</evidence>
<dbReference type="AlphaFoldDB" id="A0A0D2FNX7"/>
<dbReference type="InterPro" id="IPR056009">
    <property type="entry name" value="DUF7587"/>
</dbReference>
<dbReference type="RefSeq" id="XP_013322313.1">
    <property type="nucleotide sequence ID" value="XM_013466859.1"/>
</dbReference>
<feature type="region of interest" description="Disordered" evidence="1">
    <location>
        <begin position="562"/>
        <end position="592"/>
    </location>
</feature>
<organism evidence="3 4">
    <name type="scientific">Exophiala xenobiotica</name>
    <dbReference type="NCBI Taxonomy" id="348802"/>
    <lineage>
        <taxon>Eukaryota</taxon>
        <taxon>Fungi</taxon>
        <taxon>Dikarya</taxon>
        <taxon>Ascomycota</taxon>
        <taxon>Pezizomycotina</taxon>
        <taxon>Eurotiomycetes</taxon>
        <taxon>Chaetothyriomycetidae</taxon>
        <taxon>Chaetothyriales</taxon>
        <taxon>Herpotrichiellaceae</taxon>
        <taxon>Exophiala</taxon>
    </lineage>
</organism>